<dbReference type="InterPro" id="IPR002885">
    <property type="entry name" value="PPR_rpt"/>
</dbReference>
<dbReference type="AlphaFoldDB" id="A0A6I9Q9H7"/>
<dbReference type="FunFam" id="1.25.40.10:FF:000144">
    <property type="entry name" value="Pentatricopeptide repeat-containing protein, mitochondrial"/>
    <property type="match status" value="1"/>
</dbReference>
<reference evidence="5" key="1">
    <citation type="submission" date="2025-08" db="UniProtKB">
        <authorList>
            <consortium name="RefSeq"/>
        </authorList>
    </citation>
    <scope>IDENTIFICATION</scope>
</reference>
<evidence type="ECO:0000313" key="5">
    <source>
        <dbReference type="RefSeq" id="XP_010905781.1"/>
    </source>
</evidence>
<dbReference type="NCBIfam" id="TIGR00756">
    <property type="entry name" value="PPR"/>
    <property type="match status" value="7"/>
</dbReference>
<evidence type="ECO:0000256" key="1">
    <source>
        <dbReference type="ARBA" id="ARBA00022737"/>
    </source>
</evidence>
<feature type="repeat" description="PPR" evidence="2">
    <location>
        <begin position="544"/>
        <end position="578"/>
    </location>
</feature>
<proteinExistence type="predicted"/>
<dbReference type="InterPro" id="IPR046849">
    <property type="entry name" value="E2_motif"/>
</dbReference>
<dbReference type="PROSITE" id="PS51375">
    <property type="entry name" value="PPR"/>
    <property type="match status" value="7"/>
</dbReference>
<dbReference type="InterPro" id="IPR046960">
    <property type="entry name" value="PPR_At4g14850-like_plant"/>
</dbReference>
<dbReference type="Pfam" id="PF20431">
    <property type="entry name" value="E_motif"/>
    <property type="match status" value="1"/>
</dbReference>
<dbReference type="GO" id="GO:0009451">
    <property type="term" value="P:RNA modification"/>
    <property type="evidence" value="ECO:0007669"/>
    <property type="project" value="InterPro"/>
</dbReference>
<feature type="repeat" description="PPR" evidence="2">
    <location>
        <begin position="240"/>
        <end position="274"/>
    </location>
</feature>
<protein>
    <submittedName>
        <fullName evidence="5">Pentatricopeptide repeat-containing protein At2g01510, mitochondrial</fullName>
    </submittedName>
</protein>
<evidence type="ECO:0000259" key="3">
    <source>
        <dbReference type="Pfam" id="PF14432"/>
    </source>
</evidence>
<feature type="repeat" description="PPR" evidence="2">
    <location>
        <begin position="443"/>
        <end position="477"/>
    </location>
</feature>
<dbReference type="GeneID" id="105032885"/>
<feature type="repeat" description="PPR" evidence="2">
    <location>
        <begin position="341"/>
        <end position="375"/>
    </location>
</feature>
<name>A0A6I9Q9H7_ELAGV</name>
<dbReference type="Gene3D" id="1.25.40.10">
    <property type="entry name" value="Tetratricopeptide repeat domain"/>
    <property type="match status" value="4"/>
</dbReference>
<dbReference type="InterPro" id="IPR046848">
    <property type="entry name" value="E_motif"/>
</dbReference>
<dbReference type="PANTHER" id="PTHR47926">
    <property type="entry name" value="PENTATRICOPEPTIDE REPEAT-CONTAINING PROTEIN"/>
    <property type="match status" value="1"/>
</dbReference>
<dbReference type="Pfam" id="PF01535">
    <property type="entry name" value="PPR"/>
    <property type="match status" value="4"/>
</dbReference>
<dbReference type="GO" id="GO:0008270">
    <property type="term" value="F:zinc ion binding"/>
    <property type="evidence" value="ECO:0007669"/>
    <property type="project" value="InterPro"/>
</dbReference>
<dbReference type="Pfam" id="PF13041">
    <property type="entry name" value="PPR_2"/>
    <property type="match status" value="4"/>
</dbReference>
<dbReference type="GO" id="GO:0003723">
    <property type="term" value="F:RNA binding"/>
    <property type="evidence" value="ECO:0007669"/>
    <property type="project" value="InterPro"/>
</dbReference>
<dbReference type="Proteomes" id="UP000504607">
    <property type="component" value="Chromosome 1"/>
</dbReference>
<feature type="repeat" description="PPR" evidence="2">
    <location>
        <begin position="681"/>
        <end position="715"/>
    </location>
</feature>
<dbReference type="RefSeq" id="XP_010905781.1">
    <property type="nucleotide sequence ID" value="XM_010907479.1"/>
</dbReference>
<keyword evidence="4" id="KW-1185">Reference proteome</keyword>
<evidence type="ECO:0000256" key="2">
    <source>
        <dbReference type="PROSITE-ProRule" id="PRU00708"/>
    </source>
</evidence>
<sequence length="851" mass="96112">MVLLNCRSLPLTRIPPLLETGNTKSTRETKLKGAEEMTNGVPKKVCGDQSLRRRAFELFSNDQRALSSDIKPSSYGALLRACSKERFLEGGLQVHARMIKRGLESDQFLQSSLLSLYVKCESLDFARRVFDTSKLGTNLICCNSIITMYYRSGLVEEALSVFLESQSHGIEPDAFTFSVVIRVAGQQREPSLGKQLHSLSIKFGCGGEEFVSNSLIQMYAACENINDSARAFEAISRTRSPVAWNSMIAQLVEHGIHGDGFNLYKEMQSTGIEPTPLTFSSLLKSSADIEADSLGKQLHSQLIVRGFSSNLILETALVDLYAKCGELEYGRQVFERMKQRNVTSWNSIIRGYSQVGYREEAFRLFQVMRRQETLPDKFTFPALLTGAKVGDYFPEEFEAVHAYIFKVGLERDHFIGTCLITVYSAKQKIGCARQAFDDMDSMDSGVWSSMISASVKSGRAEEALHLFLEMMYLGIETSQFIYSGLLLACGELSRMEMGKQVHAHCLKSSDSPDVATKNSLVTMYSNCGCISEAWKIFNSIAKPNVISFNSIISALAQHGSPKEAAELFRRMKLVGQRPDEITLLNLLSAFNHAGLVHEGLEVFNSMEENEGIKPSYQHYACMVDMMARAGDIEGAMRLIDIMPFEPDTSLWRTVLGACRKHRNMGIGRQVADLLLESDPYEATNYVLVANIYARSGRWIEAERVRQLMEERGVEKEIALSWIEINRRVHTFRVEDRSHPLSQEIYEKLHELIKEIKTAGYAPDISFTLHDMKDSRREESLFNHCEKLAFAFGDLSTAPGVSLRIMKNLRVCGDCHRAFKYFSLITERKIILRDTHRFHHFLNGVCSCRDYW</sequence>
<dbReference type="InterPro" id="IPR032867">
    <property type="entry name" value="DYW_dom"/>
</dbReference>
<dbReference type="InterPro" id="IPR011990">
    <property type="entry name" value="TPR-like_helical_dom_sf"/>
</dbReference>
<dbReference type="Pfam" id="PF20430">
    <property type="entry name" value="Eplus_motif"/>
    <property type="match status" value="1"/>
</dbReference>
<keyword evidence="1" id="KW-0677">Repeat</keyword>
<feature type="repeat" description="PPR" evidence="2">
    <location>
        <begin position="138"/>
        <end position="172"/>
    </location>
</feature>
<dbReference type="PANTHER" id="PTHR47926:SF530">
    <property type="entry name" value="DYW DOMAIN-CONTAINING PROTEIN"/>
    <property type="match status" value="1"/>
</dbReference>
<organism evidence="4 5">
    <name type="scientific">Elaeis guineensis var. tenera</name>
    <name type="common">Oil palm</name>
    <dbReference type="NCBI Taxonomy" id="51953"/>
    <lineage>
        <taxon>Eukaryota</taxon>
        <taxon>Viridiplantae</taxon>
        <taxon>Streptophyta</taxon>
        <taxon>Embryophyta</taxon>
        <taxon>Tracheophyta</taxon>
        <taxon>Spermatophyta</taxon>
        <taxon>Magnoliopsida</taxon>
        <taxon>Liliopsida</taxon>
        <taxon>Arecaceae</taxon>
        <taxon>Arecoideae</taxon>
        <taxon>Cocoseae</taxon>
        <taxon>Elaeidinae</taxon>
        <taxon>Elaeis</taxon>
    </lineage>
</organism>
<gene>
    <name evidence="5" type="primary">LOC105032885</name>
</gene>
<dbReference type="Pfam" id="PF14432">
    <property type="entry name" value="DYW_deaminase"/>
    <property type="match status" value="1"/>
</dbReference>
<feature type="domain" description="DYW" evidence="3">
    <location>
        <begin position="759"/>
        <end position="851"/>
    </location>
</feature>
<dbReference type="InParanoid" id="A0A6I9Q9H7"/>
<dbReference type="KEGG" id="egu:105032885"/>
<feature type="repeat" description="PPR" evidence="2">
    <location>
        <begin position="71"/>
        <end position="105"/>
    </location>
</feature>
<dbReference type="FunFam" id="1.25.40.10:FF:000366">
    <property type="entry name" value="Pentatricopeptide (PPR) repeat-containing protein"/>
    <property type="match status" value="1"/>
</dbReference>
<dbReference type="OrthoDB" id="185373at2759"/>
<evidence type="ECO:0000313" key="4">
    <source>
        <dbReference type="Proteomes" id="UP000504607"/>
    </source>
</evidence>
<accession>A0A6I9Q9H7</accession>
<dbReference type="FunFam" id="1.25.40.10:FF:000381">
    <property type="entry name" value="Pentatricopeptide repeat-containing protein"/>
    <property type="match status" value="1"/>
</dbReference>